<comment type="caution">
    <text evidence="1">The sequence shown here is derived from an EMBL/GenBank/DDBJ whole genome shotgun (WGS) entry which is preliminary data.</text>
</comment>
<evidence type="ECO:0000313" key="2">
    <source>
        <dbReference type="Proteomes" id="UP001209878"/>
    </source>
</evidence>
<dbReference type="AlphaFoldDB" id="A0AAD9P0R2"/>
<sequence>MVFHPGDMSCPAKLCFEEHGLDASNLSHCKDLNVGDEITPIDVQDSTLMVTLDGVQMPPKCLKCFVHWPIGACMTDADDNVDDKSDMPLALDVLLSEYRGCPTEVSFCCSVGFFVDFQKDPVSVHVGSI</sequence>
<reference evidence="1" key="1">
    <citation type="journal article" date="2023" name="Mol. Biol. Evol.">
        <title>Third-Generation Sequencing Reveals the Adaptive Role of the Epigenome in Three Deep-Sea Polychaetes.</title>
        <authorList>
            <person name="Perez M."/>
            <person name="Aroh O."/>
            <person name="Sun Y."/>
            <person name="Lan Y."/>
            <person name="Juniper S.K."/>
            <person name="Young C.R."/>
            <person name="Angers B."/>
            <person name="Qian P.Y."/>
        </authorList>
    </citation>
    <scope>NUCLEOTIDE SEQUENCE</scope>
    <source>
        <strain evidence="1">R07B-5</strain>
    </source>
</reference>
<keyword evidence="2" id="KW-1185">Reference proteome</keyword>
<name>A0AAD9P0R2_RIDPI</name>
<gene>
    <name evidence="1" type="ORF">NP493_220g02010</name>
</gene>
<protein>
    <submittedName>
        <fullName evidence="1">Uncharacterized protein</fullName>
    </submittedName>
</protein>
<dbReference type="Proteomes" id="UP001209878">
    <property type="component" value="Unassembled WGS sequence"/>
</dbReference>
<proteinExistence type="predicted"/>
<evidence type="ECO:0000313" key="1">
    <source>
        <dbReference type="EMBL" id="KAK2185876.1"/>
    </source>
</evidence>
<accession>A0AAD9P0R2</accession>
<organism evidence="1 2">
    <name type="scientific">Ridgeia piscesae</name>
    <name type="common">Tubeworm</name>
    <dbReference type="NCBI Taxonomy" id="27915"/>
    <lineage>
        <taxon>Eukaryota</taxon>
        <taxon>Metazoa</taxon>
        <taxon>Spiralia</taxon>
        <taxon>Lophotrochozoa</taxon>
        <taxon>Annelida</taxon>
        <taxon>Polychaeta</taxon>
        <taxon>Sedentaria</taxon>
        <taxon>Canalipalpata</taxon>
        <taxon>Sabellida</taxon>
        <taxon>Siboglinidae</taxon>
        <taxon>Ridgeia</taxon>
    </lineage>
</organism>
<dbReference type="EMBL" id="JAODUO010000220">
    <property type="protein sequence ID" value="KAK2185876.1"/>
    <property type="molecule type" value="Genomic_DNA"/>
</dbReference>